<dbReference type="AlphaFoldDB" id="A0AAE1TNY2"/>
<dbReference type="PANTHER" id="PTHR45774">
    <property type="entry name" value="BTB/POZ DOMAIN-CONTAINING"/>
    <property type="match status" value="1"/>
</dbReference>
<organism evidence="2 3">
    <name type="scientific">Petrolisthes manimaculis</name>
    <dbReference type="NCBI Taxonomy" id="1843537"/>
    <lineage>
        <taxon>Eukaryota</taxon>
        <taxon>Metazoa</taxon>
        <taxon>Ecdysozoa</taxon>
        <taxon>Arthropoda</taxon>
        <taxon>Crustacea</taxon>
        <taxon>Multicrustacea</taxon>
        <taxon>Malacostraca</taxon>
        <taxon>Eumalacostraca</taxon>
        <taxon>Eucarida</taxon>
        <taxon>Decapoda</taxon>
        <taxon>Pleocyemata</taxon>
        <taxon>Anomura</taxon>
        <taxon>Galatheoidea</taxon>
        <taxon>Porcellanidae</taxon>
        <taxon>Petrolisthes</taxon>
    </lineage>
</organism>
<dbReference type="PROSITE" id="PS50097">
    <property type="entry name" value="BTB"/>
    <property type="match status" value="1"/>
</dbReference>
<evidence type="ECO:0000259" key="1">
    <source>
        <dbReference type="PROSITE" id="PS50097"/>
    </source>
</evidence>
<dbReference type="InterPro" id="IPR011705">
    <property type="entry name" value="BACK"/>
</dbReference>
<dbReference type="EMBL" id="JAWZYT010004958">
    <property type="protein sequence ID" value="KAK4292041.1"/>
    <property type="molecule type" value="Genomic_DNA"/>
</dbReference>
<comment type="caution">
    <text evidence="2">The sequence shown here is derived from an EMBL/GenBank/DDBJ whole genome shotgun (WGS) entry which is preliminary data.</text>
</comment>
<evidence type="ECO:0000313" key="3">
    <source>
        <dbReference type="Proteomes" id="UP001292094"/>
    </source>
</evidence>
<dbReference type="PANTHER" id="PTHR45774:SF3">
    <property type="entry name" value="BTB (POZ) DOMAIN-CONTAINING 2B-RELATED"/>
    <property type="match status" value="1"/>
</dbReference>
<reference evidence="2" key="1">
    <citation type="submission" date="2023-11" db="EMBL/GenBank/DDBJ databases">
        <title>Genome assemblies of two species of porcelain crab, Petrolisthes cinctipes and Petrolisthes manimaculis (Anomura: Porcellanidae).</title>
        <authorList>
            <person name="Angst P."/>
        </authorList>
    </citation>
    <scope>NUCLEOTIDE SEQUENCE</scope>
    <source>
        <strain evidence="2">PB745_02</strain>
        <tissue evidence="2">Gill</tissue>
    </source>
</reference>
<evidence type="ECO:0000313" key="2">
    <source>
        <dbReference type="EMBL" id="KAK4292041.1"/>
    </source>
</evidence>
<dbReference type="Gene3D" id="3.30.710.10">
    <property type="entry name" value="Potassium Channel Kv1.1, Chain A"/>
    <property type="match status" value="1"/>
</dbReference>
<accession>A0AAE1TNY2</accession>
<protein>
    <recommendedName>
        <fullName evidence="1">BTB domain-containing protein</fullName>
    </recommendedName>
</protein>
<dbReference type="CDD" id="cd18186">
    <property type="entry name" value="BTB_POZ_ZBTB_KLHL-like"/>
    <property type="match status" value="1"/>
</dbReference>
<feature type="domain" description="BTB" evidence="1">
    <location>
        <begin position="42"/>
        <end position="110"/>
    </location>
</feature>
<dbReference type="SMART" id="SM00225">
    <property type="entry name" value="BTB"/>
    <property type="match status" value="1"/>
</dbReference>
<dbReference type="Proteomes" id="UP001292094">
    <property type="component" value="Unassembled WGS sequence"/>
</dbReference>
<dbReference type="Pfam" id="PF00651">
    <property type="entry name" value="BTB"/>
    <property type="match status" value="1"/>
</dbReference>
<dbReference type="SUPFAM" id="SSF54695">
    <property type="entry name" value="POZ domain"/>
    <property type="match status" value="1"/>
</dbReference>
<dbReference type="Gene3D" id="1.25.40.420">
    <property type="match status" value="1"/>
</dbReference>
<keyword evidence="3" id="KW-1185">Reference proteome</keyword>
<gene>
    <name evidence="2" type="ORF">Pmani_035167</name>
</gene>
<proteinExistence type="predicted"/>
<dbReference type="InterPro" id="IPR000210">
    <property type="entry name" value="BTB/POZ_dom"/>
</dbReference>
<sequence>MATTTGNNNNNNINTPSKSAWQSQLISPSQRLSSLLLSCRLADLTITFPNTDRQLKVHRLVLAMSSPVFEAMLYGPLAEEGPEVSLAEDPPEAVEWMLEYMYRGQTHMPDITICVHVYQLASKYQMEPLMALCSEYLRGNLTASNLSEMYDTAVLLDDSALLQRCAQVVSHSPTAVLTSPHLGRLTRSALIHLLIQPLHVASEVTIFQAIRNWGQAQGCGTDEMREAILEFLPQIRFLAMTTDEFVEHVMPSGVLNLHEASSILMNIKKVRDVPLPALCSQMREKRLRFDEELLRKVTLATTHNFPKTKKHTRSSNFVHSNQEQILVMNLRTAGIIQVGRLECKALNPTSGSACVTIKDSQGNIIGTTTTDGHQATFNKPVSLGGDVYSLTVAMEGHWPRGELGDFLATEDEVRLTGRVAYTEGRSGSVTLYFWSFN</sequence>
<name>A0AAE1TNY2_9EUCA</name>
<dbReference type="SMART" id="SM00875">
    <property type="entry name" value="BACK"/>
    <property type="match status" value="1"/>
</dbReference>
<dbReference type="Pfam" id="PF07707">
    <property type="entry name" value="BACK"/>
    <property type="match status" value="1"/>
</dbReference>
<dbReference type="InterPro" id="IPR011333">
    <property type="entry name" value="SKP1/BTB/POZ_sf"/>
</dbReference>